<dbReference type="GO" id="GO:0071555">
    <property type="term" value="P:cell wall organization"/>
    <property type="evidence" value="ECO:0007669"/>
    <property type="project" value="UniProtKB-KW"/>
</dbReference>
<dbReference type="InterPro" id="IPR050396">
    <property type="entry name" value="Glycosyltr_51/Transpeptidase"/>
</dbReference>
<dbReference type="InterPro" id="IPR001460">
    <property type="entry name" value="PCN-bd_Tpept"/>
</dbReference>
<dbReference type="SUPFAM" id="SSF56601">
    <property type="entry name" value="beta-lactamase/transpeptidase-like"/>
    <property type="match status" value="1"/>
</dbReference>
<dbReference type="InterPro" id="IPR012338">
    <property type="entry name" value="Beta-lactam/transpept-like"/>
</dbReference>
<comment type="subcellular location">
    <subcellularLocation>
        <location evidence="1">Membrane</location>
    </subcellularLocation>
</comment>
<evidence type="ECO:0000256" key="10">
    <source>
        <dbReference type="ARBA" id="ARBA00049902"/>
    </source>
</evidence>
<reference evidence="12 13" key="1">
    <citation type="submission" date="2019-06" db="EMBL/GenBank/DDBJ databases">
        <title>Whole genome sequencing of XDR Enterobacter.</title>
        <authorList>
            <person name="Gnana Soundari P."/>
            <person name="Vijayakumar R."/>
            <person name="Krishnan P."/>
        </authorList>
    </citation>
    <scope>NUCLEOTIDE SEQUENCE [LARGE SCALE GENOMIC DNA]</scope>
    <source>
        <strain evidence="12 13">C126</strain>
    </source>
</reference>
<dbReference type="EMBL" id="CP041054">
    <property type="protein sequence ID" value="QDE47449.1"/>
    <property type="molecule type" value="Genomic_DNA"/>
</dbReference>
<organism evidence="12 13">
    <name type="scientific">Enterobacter hormaechei</name>
    <dbReference type="NCBI Taxonomy" id="158836"/>
    <lineage>
        <taxon>Bacteria</taxon>
        <taxon>Pseudomonadati</taxon>
        <taxon>Pseudomonadota</taxon>
        <taxon>Gammaproteobacteria</taxon>
        <taxon>Enterobacterales</taxon>
        <taxon>Enterobacteriaceae</taxon>
        <taxon>Enterobacter</taxon>
        <taxon>Enterobacter cloacae complex</taxon>
    </lineage>
</organism>
<evidence type="ECO:0000256" key="6">
    <source>
        <dbReference type="ARBA" id="ARBA00022984"/>
    </source>
</evidence>
<keyword evidence="6" id="KW-0573">Peptidoglycan synthesis</keyword>
<dbReference type="GO" id="GO:0009252">
    <property type="term" value="P:peptidoglycan biosynthetic process"/>
    <property type="evidence" value="ECO:0007669"/>
    <property type="project" value="UniProtKB-KW"/>
</dbReference>
<accession>A0A4Y5ZT02</accession>
<keyword evidence="8" id="KW-0961">Cell wall biogenesis/degradation</keyword>
<sequence length="103" mass="11351">MRQKSGGRRYSGAEKQRKLSDLETAMVVVDRNTGEVRAMVGGAEPQYAGYNRAMQARRSIGSLAKPATYLTALSQPNLYRLNTDCRCANLLRQPNGGMVTAER</sequence>
<dbReference type="GO" id="GO:0016020">
    <property type="term" value="C:membrane"/>
    <property type="evidence" value="ECO:0007669"/>
    <property type="project" value="UniProtKB-SubCell"/>
</dbReference>
<dbReference type="PANTHER" id="PTHR32282:SF11">
    <property type="entry name" value="PENICILLIN-BINDING PROTEIN 1B"/>
    <property type="match status" value="1"/>
</dbReference>
<keyword evidence="7" id="KW-0472">Membrane</keyword>
<evidence type="ECO:0000256" key="8">
    <source>
        <dbReference type="ARBA" id="ARBA00023316"/>
    </source>
</evidence>
<protein>
    <recommendedName>
        <fullName evidence="11">Penicillin-binding protein transpeptidase domain-containing protein</fullName>
    </recommendedName>
</protein>
<dbReference type="PANTHER" id="PTHR32282">
    <property type="entry name" value="BINDING PROTEIN TRANSPEPTIDASE, PUTATIVE-RELATED"/>
    <property type="match status" value="1"/>
</dbReference>
<keyword evidence="5" id="KW-0133">Cell shape</keyword>
<evidence type="ECO:0000256" key="2">
    <source>
        <dbReference type="ARBA" id="ARBA00022475"/>
    </source>
</evidence>
<evidence type="ECO:0000259" key="11">
    <source>
        <dbReference type="Pfam" id="PF00905"/>
    </source>
</evidence>
<dbReference type="GO" id="GO:0008360">
    <property type="term" value="P:regulation of cell shape"/>
    <property type="evidence" value="ECO:0007669"/>
    <property type="project" value="UniProtKB-KW"/>
</dbReference>
<evidence type="ECO:0000313" key="13">
    <source>
        <dbReference type="Proteomes" id="UP000318237"/>
    </source>
</evidence>
<feature type="domain" description="Penicillin-binding protein transpeptidase" evidence="11">
    <location>
        <begin position="25"/>
        <end position="75"/>
    </location>
</feature>
<evidence type="ECO:0000256" key="4">
    <source>
        <dbReference type="ARBA" id="ARBA00022679"/>
    </source>
</evidence>
<evidence type="ECO:0000256" key="7">
    <source>
        <dbReference type="ARBA" id="ARBA00023136"/>
    </source>
</evidence>
<proteinExistence type="predicted"/>
<gene>
    <name evidence="12" type="ORF">EIN43_12785</name>
</gene>
<dbReference type="Gene3D" id="3.40.710.10">
    <property type="entry name" value="DD-peptidase/beta-lactamase superfamily"/>
    <property type="match status" value="1"/>
</dbReference>
<keyword evidence="2" id="KW-1003">Cell membrane</keyword>
<evidence type="ECO:0000256" key="1">
    <source>
        <dbReference type="ARBA" id="ARBA00004370"/>
    </source>
</evidence>
<evidence type="ECO:0000256" key="3">
    <source>
        <dbReference type="ARBA" id="ARBA00022676"/>
    </source>
</evidence>
<keyword evidence="3" id="KW-0328">Glycosyltransferase</keyword>
<dbReference type="GO" id="GO:0030288">
    <property type="term" value="C:outer membrane-bounded periplasmic space"/>
    <property type="evidence" value="ECO:0007669"/>
    <property type="project" value="TreeGrafter"/>
</dbReference>
<evidence type="ECO:0000313" key="12">
    <source>
        <dbReference type="EMBL" id="QDE47449.1"/>
    </source>
</evidence>
<dbReference type="AlphaFoldDB" id="A0A4Y5ZT02"/>
<evidence type="ECO:0000256" key="9">
    <source>
        <dbReference type="ARBA" id="ARBA00034000"/>
    </source>
</evidence>
<dbReference type="GO" id="GO:0008955">
    <property type="term" value="F:peptidoglycan glycosyltransferase activity"/>
    <property type="evidence" value="ECO:0007669"/>
    <property type="project" value="UniProtKB-EC"/>
</dbReference>
<dbReference type="GO" id="GO:0008658">
    <property type="term" value="F:penicillin binding"/>
    <property type="evidence" value="ECO:0007669"/>
    <property type="project" value="InterPro"/>
</dbReference>
<name>A0A4Y5ZT02_9ENTR</name>
<dbReference type="Pfam" id="PF00905">
    <property type="entry name" value="Transpeptidase"/>
    <property type="match status" value="1"/>
</dbReference>
<dbReference type="GO" id="GO:0009002">
    <property type="term" value="F:serine-type D-Ala-D-Ala carboxypeptidase activity"/>
    <property type="evidence" value="ECO:0007669"/>
    <property type="project" value="UniProtKB-EC"/>
</dbReference>
<evidence type="ECO:0000256" key="5">
    <source>
        <dbReference type="ARBA" id="ARBA00022960"/>
    </source>
</evidence>
<dbReference type="Proteomes" id="UP000318237">
    <property type="component" value="Chromosome"/>
</dbReference>
<comment type="catalytic activity">
    <reaction evidence="10">
        <text>[GlcNAc-(1-&gt;4)-Mur2Ac(oyl-L-Ala-gamma-D-Glu-L-Lys-D-Ala-D-Ala)](n)-di-trans,octa-cis-undecaprenyl diphosphate + beta-D-GlcNAc-(1-&gt;4)-Mur2Ac(oyl-L-Ala-gamma-D-Glu-L-Lys-D-Ala-D-Ala)-di-trans,octa-cis-undecaprenyl diphosphate = [GlcNAc-(1-&gt;4)-Mur2Ac(oyl-L-Ala-gamma-D-Glu-L-Lys-D-Ala-D-Ala)](n+1)-di-trans,octa-cis-undecaprenyl diphosphate + di-trans,octa-cis-undecaprenyl diphosphate + H(+)</text>
        <dbReference type="Rhea" id="RHEA:23708"/>
        <dbReference type="Rhea" id="RHEA-COMP:9602"/>
        <dbReference type="Rhea" id="RHEA-COMP:9603"/>
        <dbReference type="ChEBI" id="CHEBI:15378"/>
        <dbReference type="ChEBI" id="CHEBI:58405"/>
        <dbReference type="ChEBI" id="CHEBI:60033"/>
        <dbReference type="ChEBI" id="CHEBI:78435"/>
        <dbReference type="EC" id="2.4.99.28"/>
    </reaction>
</comment>
<comment type="catalytic activity">
    <reaction evidence="9">
        <text>Preferential cleavage: (Ac)2-L-Lys-D-Ala-|-D-Ala. Also transpeptidation of peptidyl-alanyl moieties that are N-acyl substituents of D-alanine.</text>
        <dbReference type="EC" id="3.4.16.4"/>
    </reaction>
</comment>
<keyword evidence="4" id="KW-0808">Transferase</keyword>